<dbReference type="EMBL" id="HACA01021682">
    <property type="protein sequence ID" value="CDW39043.1"/>
    <property type="molecule type" value="Transcribed_RNA"/>
</dbReference>
<dbReference type="AlphaFoldDB" id="A0A0K2ULA2"/>
<evidence type="ECO:0000313" key="1">
    <source>
        <dbReference type="EMBL" id="CDW39043.1"/>
    </source>
</evidence>
<protein>
    <submittedName>
        <fullName evidence="1">Uncharacterized protein</fullName>
    </submittedName>
</protein>
<accession>A0A0K2ULA2</accession>
<organism evidence="1">
    <name type="scientific">Lepeophtheirus salmonis</name>
    <name type="common">Salmon louse</name>
    <name type="synonym">Caligus salmonis</name>
    <dbReference type="NCBI Taxonomy" id="72036"/>
    <lineage>
        <taxon>Eukaryota</taxon>
        <taxon>Metazoa</taxon>
        <taxon>Ecdysozoa</taxon>
        <taxon>Arthropoda</taxon>
        <taxon>Crustacea</taxon>
        <taxon>Multicrustacea</taxon>
        <taxon>Hexanauplia</taxon>
        <taxon>Copepoda</taxon>
        <taxon>Siphonostomatoida</taxon>
        <taxon>Caligidae</taxon>
        <taxon>Lepeophtheirus</taxon>
    </lineage>
</organism>
<name>A0A0K2ULA2_LEPSM</name>
<proteinExistence type="predicted"/>
<sequence length="66" mass="7929">MTVRYNDFHYFIHISDNWPSRTWWIFYTKITRIESMKPKLLVIGCYSITAISNRTNQGNLKDKVCL</sequence>
<reference evidence="1" key="1">
    <citation type="submission" date="2014-05" db="EMBL/GenBank/DDBJ databases">
        <authorList>
            <person name="Chronopoulou M."/>
        </authorList>
    </citation>
    <scope>NUCLEOTIDE SEQUENCE</scope>
    <source>
        <tissue evidence="1">Whole organism</tissue>
    </source>
</reference>